<dbReference type="PROSITE" id="PS51000">
    <property type="entry name" value="HTH_DEOR_2"/>
    <property type="match status" value="1"/>
</dbReference>
<dbReference type="InterPro" id="IPR014036">
    <property type="entry name" value="DeoR-like_C"/>
</dbReference>
<dbReference type="Pfam" id="PF00455">
    <property type="entry name" value="DeoRC"/>
    <property type="match status" value="1"/>
</dbReference>
<dbReference type="InterPro" id="IPR050313">
    <property type="entry name" value="Carb_Metab_HTH_regulators"/>
</dbReference>
<feature type="domain" description="HTH deoR-type" evidence="4">
    <location>
        <begin position="4"/>
        <end position="59"/>
    </location>
</feature>
<dbReference type="InterPro" id="IPR001034">
    <property type="entry name" value="DeoR_HTH"/>
</dbReference>
<dbReference type="RefSeq" id="WP_129654513.1">
    <property type="nucleotide sequence ID" value="NZ_ML142910.1"/>
</dbReference>
<name>A0A444VL38_9FLAO</name>
<evidence type="ECO:0000313" key="6">
    <source>
        <dbReference type="Proteomes" id="UP000290261"/>
    </source>
</evidence>
<dbReference type="AlphaFoldDB" id="A0A444VL38"/>
<evidence type="ECO:0000259" key="4">
    <source>
        <dbReference type="PROSITE" id="PS51000"/>
    </source>
</evidence>
<dbReference type="SUPFAM" id="SSF100950">
    <property type="entry name" value="NagB/RpiA/CoA transferase-like"/>
    <property type="match status" value="1"/>
</dbReference>
<dbReference type="Gene3D" id="1.10.10.10">
    <property type="entry name" value="Winged helix-like DNA-binding domain superfamily/Winged helix DNA-binding domain"/>
    <property type="match status" value="1"/>
</dbReference>
<dbReference type="GO" id="GO:0003677">
    <property type="term" value="F:DNA binding"/>
    <property type="evidence" value="ECO:0007669"/>
    <property type="project" value="UniProtKB-KW"/>
</dbReference>
<dbReference type="SMART" id="SM00420">
    <property type="entry name" value="HTH_DEOR"/>
    <property type="match status" value="1"/>
</dbReference>
<dbReference type="SMART" id="SM01134">
    <property type="entry name" value="DeoRC"/>
    <property type="match status" value="1"/>
</dbReference>
<dbReference type="InterPro" id="IPR037171">
    <property type="entry name" value="NagB/RpiA_transferase-like"/>
</dbReference>
<evidence type="ECO:0000256" key="2">
    <source>
        <dbReference type="ARBA" id="ARBA00023125"/>
    </source>
</evidence>
<dbReference type="PROSITE" id="PS00894">
    <property type="entry name" value="HTH_DEOR_1"/>
    <property type="match status" value="1"/>
</dbReference>
<evidence type="ECO:0000313" key="5">
    <source>
        <dbReference type="EMBL" id="RYC51479.1"/>
    </source>
</evidence>
<accession>A0A444VL38</accession>
<dbReference type="NCBIfam" id="NF040755">
    <property type="entry name" value="AgaR"/>
    <property type="match status" value="1"/>
</dbReference>
<dbReference type="InterPro" id="IPR047779">
    <property type="entry name" value="AgaR-like"/>
</dbReference>
<keyword evidence="1" id="KW-0805">Transcription regulation</keyword>
<dbReference type="Pfam" id="PF08220">
    <property type="entry name" value="HTH_DeoR"/>
    <property type="match status" value="1"/>
</dbReference>
<dbReference type="InterPro" id="IPR036388">
    <property type="entry name" value="WH-like_DNA-bd_sf"/>
</dbReference>
<dbReference type="InterPro" id="IPR018356">
    <property type="entry name" value="Tscrpt_reg_HTH_DeoR_CS"/>
</dbReference>
<protein>
    <submittedName>
        <fullName evidence="5">DeoR family transcriptional regulator</fullName>
    </submittedName>
</protein>
<dbReference type="InterPro" id="IPR036390">
    <property type="entry name" value="WH_DNA-bd_sf"/>
</dbReference>
<dbReference type="EMBL" id="JJMP01000006">
    <property type="protein sequence ID" value="RYC51479.1"/>
    <property type="molecule type" value="Genomic_DNA"/>
</dbReference>
<keyword evidence="3" id="KW-0804">Transcription</keyword>
<proteinExistence type="predicted"/>
<evidence type="ECO:0000256" key="3">
    <source>
        <dbReference type="ARBA" id="ARBA00023163"/>
    </source>
</evidence>
<dbReference type="Gene3D" id="3.40.50.1360">
    <property type="match status" value="1"/>
</dbReference>
<gene>
    <name evidence="5" type="ORF">DN53_14880</name>
</gene>
<sequence>MKKTAYRRAKILEELDKDGQVNVNMLSKLFGVSEVTIRNDLDKLEKNNLLVRAHGGAFKSNNLILTFSQKKKLNMEVKTRIGRKAASLIEEGDTILLDSGTTTFEISRFLRDFQKLTVITNALDIVNNLAQQDNLEVFMPGGYLKEFSMSLVGPLAERNLKQLSCNKLFLGVDSIKPDKGVFTHHIEEAQLNQLMINLTEEVILVSDSSKFSKSGMAFICECNHIHKLITDNGISDEHLKALEKHNVEVIVV</sequence>
<dbReference type="SUPFAM" id="SSF46785">
    <property type="entry name" value="Winged helix' DNA-binding domain"/>
    <property type="match status" value="1"/>
</dbReference>
<keyword evidence="6" id="KW-1185">Reference proteome</keyword>
<keyword evidence="2" id="KW-0238">DNA-binding</keyword>
<comment type="caution">
    <text evidence="5">The sequence shown here is derived from an EMBL/GenBank/DDBJ whole genome shotgun (WGS) entry which is preliminary data.</text>
</comment>
<dbReference type="PANTHER" id="PTHR30363">
    <property type="entry name" value="HTH-TYPE TRANSCRIPTIONAL REGULATOR SRLR-RELATED"/>
    <property type="match status" value="1"/>
</dbReference>
<dbReference type="PRINTS" id="PR00037">
    <property type="entry name" value="HTHLACR"/>
</dbReference>
<dbReference type="PANTHER" id="PTHR30363:SF44">
    <property type="entry name" value="AGA OPERON TRANSCRIPTIONAL REPRESSOR-RELATED"/>
    <property type="match status" value="1"/>
</dbReference>
<evidence type="ECO:0000256" key="1">
    <source>
        <dbReference type="ARBA" id="ARBA00023015"/>
    </source>
</evidence>
<organism evidence="5 6">
    <name type="scientific">Flagellimonas olearia</name>
    <dbReference type="NCBI Taxonomy" id="552546"/>
    <lineage>
        <taxon>Bacteria</taxon>
        <taxon>Pseudomonadati</taxon>
        <taxon>Bacteroidota</taxon>
        <taxon>Flavobacteriia</taxon>
        <taxon>Flavobacteriales</taxon>
        <taxon>Flavobacteriaceae</taxon>
        <taxon>Flagellimonas</taxon>
    </lineage>
</organism>
<dbReference type="GO" id="GO:0003700">
    <property type="term" value="F:DNA-binding transcription factor activity"/>
    <property type="evidence" value="ECO:0007669"/>
    <property type="project" value="InterPro"/>
</dbReference>
<dbReference type="Proteomes" id="UP000290261">
    <property type="component" value="Unassembled WGS sequence"/>
</dbReference>
<reference evidence="5 6" key="1">
    <citation type="submission" date="2014-04" db="EMBL/GenBank/DDBJ databases">
        <title>Whole genome of Muricauda olearia.</title>
        <authorList>
            <person name="Zhang X.-H."/>
            <person name="Tang K."/>
        </authorList>
    </citation>
    <scope>NUCLEOTIDE SEQUENCE [LARGE SCALE GENOMIC DNA]</scope>
    <source>
        <strain evidence="5 6">Th120</strain>
    </source>
</reference>